<accession>A0ABX8D088</accession>
<dbReference type="GO" id="GO:0016787">
    <property type="term" value="F:hydrolase activity"/>
    <property type="evidence" value="ECO:0007669"/>
    <property type="project" value="UniProtKB-KW"/>
</dbReference>
<gene>
    <name evidence="1" type="ORF">KHQ06_16055</name>
</gene>
<name>A0ABX8D088_9NOCA</name>
<dbReference type="EMBL" id="CP074371">
    <property type="protein sequence ID" value="QVI24150.1"/>
    <property type="molecule type" value="Genomic_DNA"/>
</dbReference>
<evidence type="ECO:0000313" key="1">
    <source>
        <dbReference type="EMBL" id="QVI24150.1"/>
    </source>
</evidence>
<dbReference type="InterPro" id="IPR029058">
    <property type="entry name" value="AB_hydrolase_fold"/>
</dbReference>
<dbReference type="GeneID" id="300994047"/>
<reference evidence="1 2" key="1">
    <citation type="submission" date="2021-04" db="EMBL/GenBank/DDBJ databases">
        <title>Nocardia tengchongensis.</title>
        <authorList>
            <person name="Zhuang k."/>
            <person name="Ran Y."/>
            <person name="Li W."/>
        </authorList>
    </citation>
    <scope>NUCLEOTIDE SEQUENCE [LARGE SCALE GENOMIC DNA]</scope>
    <source>
        <strain evidence="1 2">CFH S0057</strain>
    </source>
</reference>
<dbReference type="RefSeq" id="WP_213560214.1">
    <property type="nucleotide sequence ID" value="NZ_JBFAJM010000013.1"/>
</dbReference>
<dbReference type="Gene3D" id="3.40.50.1820">
    <property type="entry name" value="alpha/beta hydrolase"/>
    <property type="match status" value="1"/>
</dbReference>
<protein>
    <submittedName>
        <fullName evidence="1">Serine hydrolase family protein</fullName>
    </submittedName>
</protein>
<dbReference type="SUPFAM" id="SSF53474">
    <property type="entry name" value="alpha/beta-Hydrolases"/>
    <property type="match status" value="1"/>
</dbReference>
<sequence>MSSTASPTVVIVPGLRDHVEDHWQTLMAAGLDKVRIVPPLEHDKLSLDARMAALDAVLADIDGPVVLVAHSAGVLIAVHWAARHDRPIAGAILATPADLSTPLPAGYPALEDLEANGWNPIPRGPLPFPSIVAASTNDPLADFTVVVELARAWGSRLVDVGEVGHLNPAAGYGEWPRATELLDELLITIGAATASNH</sequence>
<proteinExistence type="predicted"/>
<dbReference type="Proteomes" id="UP000683310">
    <property type="component" value="Chromosome"/>
</dbReference>
<evidence type="ECO:0000313" key="2">
    <source>
        <dbReference type="Proteomes" id="UP000683310"/>
    </source>
</evidence>
<organism evidence="1 2">
    <name type="scientific">Nocardia tengchongensis</name>
    <dbReference type="NCBI Taxonomy" id="2055889"/>
    <lineage>
        <taxon>Bacteria</taxon>
        <taxon>Bacillati</taxon>
        <taxon>Actinomycetota</taxon>
        <taxon>Actinomycetes</taxon>
        <taxon>Mycobacteriales</taxon>
        <taxon>Nocardiaceae</taxon>
        <taxon>Nocardia</taxon>
    </lineage>
</organism>
<dbReference type="Pfam" id="PF06821">
    <property type="entry name" value="Ser_hydrolase"/>
    <property type="match status" value="1"/>
</dbReference>
<keyword evidence="1" id="KW-0378">Hydrolase</keyword>
<keyword evidence="2" id="KW-1185">Reference proteome</keyword>
<dbReference type="InterPro" id="IPR010662">
    <property type="entry name" value="RBBP9/YdeN"/>
</dbReference>